<name>A0A914RLI0_PAREQ</name>
<dbReference type="AlphaFoldDB" id="A0A914RLI0"/>
<organism evidence="1 2">
    <name type="scientific">Parascaris equorum</name>
    <name type="common">Equine roundworm</name>
    <dbReference type="NCBI Taxonomy" id="6256"/>
    <lineage>
        <taxon>Eukaryota</taxon>
        <taxon>Metazoa</taxon>
        <taxon>Ecdysozoa</taxon>
        <taxon>Nematoda</taxon>
        <taxon>Chromadorea</taxon>
        <taxon>Rhabditida</taxon>
        <taxon>Spirurina</taxon>
        <taxon>Ascaridomorpha</taxon>
        <taxon>Ascaridoidea</taxon>
        <taxon>Ascarididae</taxon>
        <taxon>Parascaris</taxon>
    </lineage>
</organism>
<reference evidence="2" key="1">
    <citation type="submission" date="2022-11" db="UniProtKB">
        <authorList>
            <consortium name="WormBaseParasite"/>
        </authorList>
    </citation>
    <scope>IDENTIFICATION</scope>
</reference>
<dbReference type="Proteomes" id="UP000887564">
    <property type="component" value="Unplaced"/>
</dbReference>
<dbReference type="WBParaSite" id="PEQ_0000736401-mRNA-1">
    <property type="protein sequence ID" value="PEQ_0000736401-mRNA-1"/>
    <property type="gene ID" value="PEQ_0000736401"/>
</dbReference>
<proteinExistence type="predicted"/>
<keyword evidence="1" id="KW-1185">Reference proteome</keyword>
<evidence type="ECO:0000313" key="1">
    <source>
        <dbReference type="Proteomes" id="UP000887564"/>
    </source>
</evidence>
<sequence length="138" mass="15174">MDDNNKRLKGNGAVGFAGLISLDMLTSHRFEPNELIAPTIDSSAINVEPQLEKVTITEGGIVHIGEGGTPFLAEVCPRERELIEQVEDIAAVHVQQTSIQPQKSVINFCQRVGTDRGFRSGTMERAPCLHLYRSCSRL</sequence>
<accession>A0A914RLI0</accession>
<evidence type="ECO:0000313" key="2">
    <source>
        <dbReference type="WBParaSite" id="PEQ_0000736401-mRNA-1"/>
    </source>
</evidence>
<protein>
    <submittedName>
        <fullName evidence="2">Uncharacterized protein</fullName>
    </submittedName>
</protein>